<evidence type="ECO:0000256" key="6">
    <source>
        <dbReference type="ARBA" id="ARBA00023140"/>
    </source>
</evidence>
<evidence type="ECO:0000256" key="1">
    <source>
        <dbReference type="ARBA" id="ARBA00005443"/>
    </source>
</evidence>
<sequence length="1077" mass="123828">MESEVKLSTWKQGNLTLLNEETLCSATTVNIVKSKINEFCPTNHSSEKQSIALIQPTSPILRRHSIQNEVIKQLSSSITQDFQTMPKNLEGKISESENEDAAQSDFDEDEELEEILQQKKFLILMQWIKEEKININLTHKKNDISDSQTENLYLEALYYLTISFLRKRYPNIEQVTMIFWNFCCKQKYLKVLLKALTENSFKETIVDKFGREEWENLILCVVEMSQKVSESSTSISEPDNGNNFNGYQTSTLYDENYYQKKNKFFSKDFERLRDTLFEIVPEDDYWEEGCLAAARTGRLEILKLFFDKDKVKFAVGYLLREAADHGQWFVVSYIMKKIGFSEKQRGMVKMYKSLYMIQQGALDGRWDVVDNVITSWRSEGSESFNSKGSESFNSKWRVAVEMSCEKGRTDILKRLFQLRMEEEIEYLIVTLRMLSLALKSENKETIEVLLSLLPESSANEYKKSDTSKSLITKCSALDLLSNLPSSKSLKYQELLCRFCLVSDTSISRNLNFNLEVEEANDLKANLLKFLLASGEVDVENSEIENCLRNIFIEGNIKVGIVLINFGIQFDWMENSIKNSYSRYNSNEYGEDLLDRENSNNFNFSKSDEKKPAGENFEYMSMVSMYGVTDNSMISFNDFETILAKAILVDKDEDSYIPPFATPPLLGKTSSIKRKTKTSVKEASPRWLIDNKDKVWSEFLSGTIWDESSYSDIKIEASWMEPNNSFNIKSNDISQDDIEQKYSSKNHFKPLTEEKRNEIKKKLLEKQREARENGKIITSKEVDQPKTNPFSSSTTPAPVDTAEELNAPQSDIDSAVAPKSDTTISENRKELIENAIKFLKSPKVKAADNHTKKMFLLKKGLTEIEIDECLKKTVEDKSESKILDSFSLEEEKLPQTNSNTIHPIVPTRPGSHFVEVSQINQNDKKVFFKNFLIEDGGESSSKNKKIFDENTEEKVESFPKLLTTDLNNIEKRIMGLNKAMHSYKKVNKFDKEIKLLKNEVENLSSTCTNEAYFSPSYSTLSTPSYSYESESSKKWLREVNSVKTELRSIKGSLLSSRNFPGPRVKKDDILKAITLQNN</sequence>
<evidence type="ECO:0000256" key="3">
    <source>
        <dbReference type="ARBA" id="ARBA00022927"/>
    </source>
</evidence>
<evidence type="ECO:0000256" key="5">
    <source>
        <dbReference type="ARBA" id="ARBA00023136"/>
    </source>
</evidence>
<protein>
    <recommendedName>
        <fullName evidence="7">Peroxisomal membrane protein PEX14</fullName>
    </recommendedName>
    <alternativeName>
        <fullName evidence="8">Peroxin-14</fullName>
    </alternativeName>
</protein>
<dbReference type="AlphaFoldDB" id="A0AAD5Y0Q0"/>
<keyword evidence="13" id="KW-1185">Reference proteome</keyword>
<dbReference type="EMBL" id="JADGJW010000185">
    <property type="protein sequence ID" value="KAJ3222228.1"/>
    <property type="molecule type" value="Genomic_DNA"/>
</dbReference>
<dbReference type="Pfam" id="PF04695">
    <property type="entry name" value="Pex14_N"/>
    <property type="match status" value="1"/>
</dbReference>
<keyword evidence="5" id="KW-0472">Membrane</keyword>
<dbReference type="GO" id="GO:0016560">
    <property type="term" value="P:protein import into peroxisome matrix, docking"/>
    <property type="evidence" value="ECO:0007669"/>
    <property type="project" value="InterPro"/>
</dbReference>
<organism evidence="12 13">
    <name type="scientific">Clydaea vesicula</name>
    <dbReference type="NCBI Taxonomy" id="447962"/>
    <lineage>
        <taxon>Eukaryota</taxon>
        <taxon>Fungi</taxon>
        <taxon>Fungi incertae sedis</taxon>
        <taxon>Chytridiomycota</taxon>
        <taxon>Chytridiomycota incertae sedis</taxon>
        <taxon>Chytridiomycetes</taxon>
        <taxon>Lobulomycetales</taxon>
        <taxon>Lobulomycetaceae</taxon>
        <taxon>Clydaea</taxon>
    </lineage>
</organism>
<dbReference type="InterPro" id="IPR025655">
    <property type="entry name" value="PEX14"/>
</dbReference>
<name>A0AAD5Y0Q0_9FUNG</name>
<comment type="caution">
    <text evidence="12">The sequence shown here is derived from an EMBL/GenBank/DDBJ whole genome shotgun (WGS) entry which is preliminary data.</text>
</comment>
<evidence type="ECO:0000256" key="9">
    <source>
        <dbReference type="ARBA" id="ARBA00046271"/>
    </source>
</evidence>
<evidence type="ECO:0000313" key="12">
    <source>
        <dbReference type="EMBL" id="KAJ3222228.1"/>
    </source>
</evidence>
<evidence type="ECO:0000259" key="11">
    <source>
        <dbReference type="Pfam" id="PF04695"/>
    </source>
</evidence>
<evidence type="ECO:0000256" key="8">
    <source>
        <dbReference type="ARBA" id="ARBA00029691"/>
    </source>
</evidence>
<evidence type="ECO:0000256" key="4">
    <source>
        <dbReference type="ARBA" id="ARBA00023010"/>
    </source>
</evidence>
<keyword evidence="2" id="KW-0813">Transport</keyword>
<evidence type="ECO:0000313" key="13">
    <source>
        <dbReference type="Proteomes" id="UP001211065"/>
    </source>
</evidence>
<evidence type="ECO:0000256" key="7">
    <source>
        <dbReference type="ARBA" id="ARBA00029502"/>
    </source>
</evidence>
<comment type="subcellular location">
    <subcellularLocation>
        <location evidence="9">Peroxisome membrane</location>
    </subcellularLocation>
</comment>
<dbReference type="GO" id="GO:1990429">
    <property type="term" value="C:peroxisomal importomer complex"/>
    <property type="evidence" value="ECO:0007669"/>
    <property type="project" value="TreeGrafter"/>
</dbReference>
<evidence type="ECO:0000256" key="2">
    <source>
        <dbReference type="ARBA" id="ARBA00022448"/>
    </source>
</evidence>
<evidence type="ECO:0000256" key="10">
    <source>
        <dbReference type="SAM" id="MobiDB-lite"/>
    </source>
</evidence>
<dbReference type="GO" id="GO:0005102">
    <property type="term" value="F:signaling receptor binding"/>
    <property type="evidence" value="ECO:0007669"/>
    <property type="project" value="TreeGrafter"/>
</dbReference>
<reference evidence="12" key="1">
    <citation type="submission" date="2020-05" db="EMBL/GenBank/DDBJ databases">
        <title>Phylogenomic resolution of chytrid fungi.</title>
        <authorList>
            <person name="Stajich J.E."/>
            <person name="Amses K."/>
            <person name="Simmons R."/>
            <person name="Seto K."/>
            <person name="Myers J."/>
            <person name="Bonds A."/>
            <person name="Quandt C.A."/>
            <person name="Barry K."/>
            <person name="Liu P."/>
            <person name="Grigoriev I."/>
            <person name="Longcore J.E."/>
            <person name="James T.Y."/>
        </authorList>
    </citation>
    <scope>NUCLEOTIDE SEQUENCE</scope>
    <source>
        <strain evidence="12">JEL0476</strain>
    </source>
</reference>
<feature type="compositionally biased region" description="Polar residues" evidence="10">
    <location>
        <begin position="784"/>
        <end position="795"/>
    </location>
</feature>
<dbReference type="PANTHER" id="PTHR23058:SF0">
    <property type="entry name" value="PEROXISOMAL MEMBRANE PROTEIN PEX14"/>
    <property type="match status" value="1"/>
</dbReference>
<dbReference type="Gene3D" id="1.10.10.10">
    <property type="entry name" value="Winged helix-like DNA-binding domain superfamily/Winged helix DNA-binding domain"/>
    <property type="match status" value="1"/>
</dbReference>
<dbReference type="Proteomes" id="UP001211065">
    <property type="component" value="Unassembled WGS sequence"/>
</dbReference>
<proteinExistence type="inferred from homology"/>
<dbReference type="InterPro" id="IPR036388">
    <property type="entry name" value="WH-like_DNA-bd_sf"/>
</dbReference>
<keyword evidence="4" id="KW-0811">Translocation</keyword>
<keyword evidence="3" id="KW-0653">Protein transport</keyword>
<feature type="region of interest" description="Disordered" evidence="10">
    <location>
        <begin position="766"/>
        <end position="800"/>
    </location>
</feature>
<dbReference type="GO" id="GO:0005778">
    <property type="term" value="C:peroxisomal membrane"/>
    <property type="evidence" value="ECO:0007669"/>
    <property type="project" value="UniProtKB-SubCell"/>
</dbReference>
<dbReference type="PANTHER" id="PTHR23058">
    <property type="entry name" value="PEROXISOMAL MEMBRANE PROTEIN PEX14"/>
    <property type="match status" value="1"/>
</dbReference>
<gene>
    <name evidence="12" type="ORF">HK099_002541</name>
</gene>
<dbReference type="InterPro" id="IPR006785">
    <property type="entry name" value="Pex14_N"/>
</dbReference>
<comment type="similarity">
    <text evidence="1">Belongs to the peroxin-14 family.</text>
</comment>
<feature type="compositionally biased region" description="Basic and acidic residues" evidence="10">
    <location>
        <begin position="766"/>
        <end position="783"/>
    </location>
</feature>
<feature type="domain" description="Peroxisome membrane anchor protein Pex14p N-terminal" evidence="11">
    <location>
        <begin position="827"/>
        <end position="871"/>
    </location>
</feature>
<keyword evidence="6" id="KW-0576">Peroxisome</keyword>
<accession>A0AAD5Y0Q0</accession>